<name>A0ABD3MHC4_9STRA</name>
<comment type="subcellular location">
    <subcellularLocation>
        <location evidence="1">Membrane</location>
        <topology evidence="1">Multi-pass membrane protein</topology>
    </subcellularLocation>
</comment>
<gene>
    <name evidence="7" type="ORF">ACHAWU_009185</name>
</gene>
<dbReference type="Proteomes" id="UP001530293">
    <property type="component" value="Unassembled WGS sequence"/>
</dbReference>
<keyword evidence="4 5" id="KW-0472">Membrane</keyword>
<comment type="caution">
    <text evidence="7">The sequence shown here is derived from an EMBL/GenBank/DDBJ whole genome shotgun (WGS) entry which is preliminary data.</text>
</comment>
<evidence type="ECO:0000313" key="7">
    <source>
        <dbReference type="EMBL" id="KAL3763501.1"/>
    </source>
</evidence>
<feature type="transmembrane region" description="Helical" evidence="5">
    <location>
        <begin position="203"/>
        <end position="223"/>
    </location>
</feature>
<protein>
    <recommendedName>
        <fullName evidence="6">TLC domain-containing protein</fullName>
    </recommendedName>
</protein>
<dbReference type="GO" id="GO:0016020">
    <property type="term" value="C:membrane"/>
    <property type="evidence" value="ECO:0007669"/>
    <property type="project" value="UniProtKB-SubCell"/>
</dbReference>
<evidence type="ECO:0000259" key="6">
    <source>
        <dbReference type="Pfam" id="PF03798"/>
    </source>
</evidence>
<keyword evidence="8" id="KW-1185">Reference proteome</keyword>
<dbReference type="InterPro" id="IPR006634">
    <property type="entry name" value="TLC-dom"/>
</dbReference>
<evidence type="ECO:0000256" key="5">
    <source>
        <dbReference type="SAM" id="Phobius"/>
    </source>
</evidence>
<keyword evidence="2 5" id="KW-0812">Transmembrane</keyword>
<proteinExistence type="predicted"/>
<evidence type="ECO:0000256" key="1">
    <source>
        <dbReference type="ARBA" id="ARBA00004141"/>
    </source>
</evidence>
<sequence>MAIMIMVAATASAALPTVNEHYSSITTLDIAYLLTFLSIFLYCYYYTVLSPKTGKPDGFGESAFISNLHSVPLCILALLSLKHVIPESIPLCWSISFFIVDLLDAVVRGEIMWIVHAIISLALNVLTGRDAKHRALRSVSKGFFAEASTPFLNHWKKSKSYLSFIIFFIAFTLCRIVWVPYFVYTTYALYLHGEIDYLIWPSILFYILQLAWYAKMCTMIVNYKLPKELKERLKEQ</sequence>
<accession>A0ABD3MHC4</accession>
<evidence type="ECO:0000256" key="2">
    <source>
        <dbReference type="ARBA" id="ARBA00022692"/>
    </source>
</evidence>
<reference evidence="7 8" key="1">
    <citation type="submission" date="2024-10" db="EMBL/GenBank/DDBJ databases">
        <title>Updated reference genomes for cyclostephanoid diatoms.</title>
        <authorList>
            <person name="Roberts W.R."/>
            <person name="Alverson A.J."/>
        </authorList>
    </citation>
    <scope>NUCLEOTIDE SEQUENCE [LARGE SCALE GENOMIC DNA]</scope>
    <source>
        <strain evidence="7 8">AJA232-27</strain>
    </source>
</reference>
<feature type="transmembrane region" description="Helical" evidence="5">
    <location>
        <begin position="30"/>
        <end position="47"/>
    </location>
</feature>
<evidence type="ECO:0000313" key="8">
    <source>
        <dbReference type="Proteomes" id="UP001530293"/>
    </source>
</evidence>
<feature type="domain" description="TLC" evidence="6">
    <location>
        <begin position="91"/>
        <end position="217"/>
    </location>
</feature>
<keyword evidence="3 5" id="KW-1133">Transmembrane helix</keyword>
<dbReference type="AlphaFoldDB" id="A0ABD3MHC4"/>
<evidence type="ECO:0000256" key="3">
    <source>
        <dbReference type="ARBA" id="ARBA00022989"/>
    </source>
</evidence>
<feature type="transmembrane region" description="Helical" evidence="5">
    <location>
        <begin position="105"/>
        <end position="127"/>
    </location>
</feature>
<dbReference type="EMBL" id="JALLBG020000121">
    <property type="protein sequence ID" value="KAL3763501.1"/>
    <property type="molecule type" value="Genomic_DNA"/>
</dbReference>
<dbReference type="Pfam" id="PF03798">
    <property type="entry name" value="TRAM_LAG1_CLN8"/>
    <property type="match status" value="1"/>
</dbReference>
<feature type="transmembrane region" description="Helical" evidence="5">
    <location>
        <begin position="161"/>
        <end position="183"/>
    </location>
</feature>
<organism evidence="7 8">
    <name type="scientific">Discostella pseudostelligera</name>
    <dbReference type="NCBI Taxonomy" id="259834"/>
    <lineage>
        <taxon>Eukaryota</taxon>
        <taxon>Sar</taxon>
        <taxon>Stramenopiles</taxon>
        <taxon>Ochrophyta</taxon>
        <taxon>Bacillariophyta</taxon>
        <taxon>Coscinodiscophyceae</taxon>
        <taxon>Thalassiosirophycidae</taxon>
        <taxon>Stephanodiscales</taxon>
        <taxon>Stephanodiscaceae</taxon>
        <taxon>Discostella</taxon>
    </lineage>
</organism>
<evidence type="ECO:0000256" key="4">
    <source>
        <dbReference type="ARBA" id="ARBA00023136"/>
    </source>
</evidence>